<keyword evidence="1" id="KW-0175">Coiled coil</keyword>
<dbReference type="STRING" id="1454003.AW10_02301"/>
<organism evidence="2 3">
    <name type="scientific">Candidatus Accumulibacter appositus</name>
    <dbReference type="NCBI Taxonomy" id="1454003"/>
    <lineage>
        <taxon>Bacteria</taxon>
        <taxon>Pseudomonadati</taxon>
        <taxon>Pseudomonadota</taxon>
        <taxon>Betaproteobacteria</taxon>
        <taxon>Candidatus Accumulibacter</taxon>
    </lineage>
</organism>
<proteinExistence type="predicted"/>
<gene>
    <name evidence="2" type="ORF">AW10_02301</name>
</gene>
<comment type="caution">
    <text evidence="2">The sequence shown here is derived from an EMBL/GenBank/DDBJ whole genome shotgun (WGS) entry which is preliminary data.</text>
</comment>
<dbReference type="EMBL" id="JEMX01000053">
    <property type="protein sequence ID" value="EXI79448.1"/>
    <property type="molecule type" value="Genomic_DNA"/>
</dbReference>
<accession>A0A011N9Z9</accession>
<reference evidence="2 3" key="1">
    <citation type="submission" date="2014-02" db="EMBL/GenBank/DDBJ databases">
        <title>Expanding our view of genomic diversity in Candidatus Accumulibacter clades.</title>
        <authorList>
            <person name="Skennerton C.T."/>
            <person name="Barr J.J."/>
            <person name="Slater F.R."/>
            <person name="Bond P.L."/>
            <person name="Tyson G.W."/>
        </authorList>
    </citation>
    <scope>NUCLEOTIDE SEQUENCE [LARGE SCALE GENOMIC DNA]</scope>
    <source>
        <strain evidence="3">BA-92</strain>
    </source>
</reference>
<evidence type="ECO:0000313" key="3">
    <source>
        <dbReference type="Proteomes" id="UP000021816"/>
    </source>
</evidence>
<evidence type="ECO:0008006" key="4">
    <source>
        <dbReference type="Google" id="ProtNLM"/>
    </source>
</evidence>
<evidence type="ECO:0000256" key="1">
    <source>
        <dbReference type="SAM" id="Coils"/>
    </source>
</evidence>
<protein>
    <recommendedName>
        <fullName evidence="4">Transposase</fullName>
    </recommendedName>
</protein>
<feature type="coiled-coil region" evidence="1">
    <location>
        <begin position="112"/>
        <end position="139"/>
    </location>
</feature>
<name>A0A011N9Z9_9PROT</name>
<sequence length="162" mass="17896">MTNDTKDLMNGRAALAMDDALEGARRATGNASSIAPPDPEVVATARRRHFSSADRLRILALADRCTKAGEIGALLRREGIYSSLLATWRKKRAVIEQAALEPQKRGRKADPALAEARRLEQLTRENDRLRRQLAQAHTIIDVQKKVCMLLGQLTDDTPDGKS</sequence>
<dbReference type="PATRIC" id="fig|1454003.3.peg.2349"/>
<evidence type="ECO:0000313" key="2">
    <source>
        <dbReference type="EMBL" id="EXI79448.1"/>
    </source>
</evidence>
<dbReference type="Proteomes" id="UP000021816">
    <property type="component" value="Unassembled WGS sequence"/>
</dbReference>
<dbReference type="AlphaFoldDB" id="A0A011N9Z9"/>